<dbReference type="CDD" id="cd11476">
    <property type="entry name" value="SLC5sbd_DUR3"/>
    <property type="match status" value="1"/>
</dbReference>
<feature type="transmembrane region" description="Helical" evidence="8">
    <location>
        <begin position="364"/>
        <end position="391"/>
    </location>
</feature>
<comment type="caution">
    <text evidence="9">The sequence shown here is derived from an EMBL/GenBank/DDBJ whole genome shotgun (WGS) entry which is preliminary data.</text>
</comment>
<dbReference type="Gene3D" id="1.20.1730.10">
    <property type="entry name" value="Sodium/glucose cotransporter"/>
    <property type="match status" value="1"/>
</dbReference>
<dbReference type="InterPro" id="IPR031155">
    <property type="entry name" value="DUR"/>
</dbReference>
<evidence type="ECO:0000313" key="10">
    <source>
        <dbReference type="Proteomes" id="UP001152885"/>
    </source>
</evidence>
<feature type="region of interest" description="Disordered" evidence="7">
    <location>
        <begin position="555"/>
        <end position="586"/>
    </location>
</feature>
<dbReference type="Pfam" id="PF00474">
    <property type="entry name" value="SSF"/>
    <property type="match status" value="1"/>
</dbReference>
<feature type="transmembrane region" description="Helical" evidence="8">
    <location>
        <begin position="144"/>
        <end position="173"/>
    </location>
</feature>
<feature type="transmembrane region" description="Helical" evidence="8">
    <location>
        <begin position="440"/>
        <end position="461"/>
    </location>
</feature>
<dbReference type="PANTHER" id="PTHR46154">
    <property type="match status" value="1"/>
</dbReference>
<dbReference type="PROSITE" id="PS50283">
    <property type="entry name" value="NA_SOLUT_SYMP_3"/>
    <property type="match status" value="1"/>
</dbReference>
<feature type="transmembrane region" description="Helical" evidence="8">
    <location>
        <begin position="91"/>
        <end position="116"/>
    </location>
</feature>
<evidence type="ECO:0000256" key="7">
    <source>
        <dbReference type="SAM" id="MobiDB-lite"/>
    </source>
</evidence>
<evidence type="ECO:0000256" key="5">
    <source>
        <dbReference type="ARBA" id="ARBA00023136"/>
    </source>
</evidence>
<comment type="similarity">
    <text evidence="2 6">Belongs to the sodium:solute symporter (SSF) (TC 2.A.21) family.</text>
</comment>
<accession>A0A9W4XCE8</accession>
<feature type="transmembrane region" description="Helical" evidence="8">
    <location>
        <begin position="412"/>
        <end position="434"/>
    </location>
</feature>
<feature type="transmembrane region" description="Helical" evidence="8">
    <location>
        <begin position="57"/>
        <end position="79"/>
    </location>
</feature>
<feature type="transmembrane region" description="Helical" evidence="8">
    <location>
        <begin position="179"/>
        <end position="198"/>
    </location>
</feature>
<feature type="transmembrane region" description="Helical" evidence="8">
    <location>
        <begin position="12"/>
        <end position="36"/>
    </location>
</feature>
<feature type="transmembrane region" description="Helical" evidence="8">
    <location>
        <begin position="645"/>
        <end position="672"/>
    </location>
</feature>
<evidence type="ECO:0000256" key="8">
    <source>
        <dbReference type="SAM" id="Phobius"/>
    </source>
</evidence>
<feature type="transmembrane region" description="Helical" evidence="8">
    <location>
        <begin position="265"/>
        <end position="283"/>
    </location>
</feature>
<feature type="compositionally biased region" description="Basic and acidic residues" evidence="7">
    <location>
        <begin position="562"/>
        <end position="573"/>
    </location>
</feature>
<evidence type="ECO:0000256" key="1">
    <source>
        <dbReference type="ARBA" id="ARBA00004141"/>
    </source>
</evidence>
<dbReference type="PANTHER" id="PTHR46154:SF3">
    <property type="entry name" value="DUR32P"/>
    <property type="match status" value="1"/>
</dbReference>
<dbReference type="InterPro" id="IPR001734">
    <property type="entry name" value="Na/solute_symporter"/>
</dbReference>
<keyword evidence="10" id="KW-1185">Reference proteome</keyword>
<feature type="transmembrane region" description="Helical" evidence="8">
    <location>
        <begin position="507"/>
        <end position="529"/>
    </location>
</feature>
<reference evidence="9" key="1">
    <citation type="submission" date="2022-12" db="EMBL/GenBank/DDBJ databases">
        <authorList>
            <person name="Brejova B."/>
        </authorList>
    </citation>
    <scope>NUCLEOTIDE SEQUENCE</scope>
</reference>
<keyword evidence="5 8" id="KW-0472">Membrane</keyword>
<sequence length="693" mass="75919">MSDKPVILLNQASGYGVLVGVGALFAIGMITTTFLLKRYLREDAHNTETFSVANRNVGTFLTASAVYSSWSWATELLLLSRKLLSSVASMVYNYGITAAYFYGAGLTIQIAVLTMIGSHAKKKVRSAHTSLEIVELRYGKAHHILYLFLCLANNLLSCSAMILGASSAISIIAGNLHPVASTLLIPFGVLLYTTYGGLKATFLTDFVHTLILLIILCYLNTAVLSNDKIGGLNGLYDKLVSFDLSKIRPIEGNFDGSVITGKSQGAIFFGLILTAGNFGLSVMDSSFWQKSFSASPKATVPGYLTAAVLIFSNVWGLGSIIGGGSIVLENTPDWPTYPRALTNYEIASGFTLPYTLKTVLGDGAVGAFLLVIYLAVTSTVSAQLISVSSILSFDIYKKYLNPKAQNKSLIRVSHYSCIFFALFSAGFTIMLHYVNVDMTWYTYFYPLIICPGVIPLIFTITWDGQTSLAAFVSPILGLIFGIVVWTTTAYHYSDEVTITSLGGQLPALFGSLTALLLPGLSSIIISLVYPKKFDWNKLSKVDLLIKQENDENNEIVQSSDNSIEKNEQTEVKVNEQSGQSSVDDVEENHLSIDEEKQVENLPQGQLTEKELDFWIKVSTGASIFLLLLTWVLWPMPLYRDWIFSRAYFGGFVTMGLVWVYAALLIIGIGPIISGRKSIAKVFKGVYNDLFNRK</sequence>
<organism evidence="9 10">
    <name type="scientific">Candida verbasci</name>
    <dbReference type="NCBI Taxonomy" id="1227364"/>
    <lineage>
        <taxon>Eukaryota</taxon>
        <taxon>Fungi</taxon>
        <taxon>Dikarya</taxon>
        <taxon>Ascomycota</taxon>
        <taxon>Saccharomycotina</taxon>
        <taxon>Pichiomycetes</taxon>
        <taxon>Debaryomycetaceae</taxon>
        <taxon>Candida/Lodderomyces clade</taxon>
        <taxon>Candida</taxon>
    </lineage>
</organism>
<dbReference type="AlphaFoldDB" id="A0A9W4XCE8"/>
<comment type="subcellular location">
    <subcellularLocation>
        <location evidence="1">Membrane</location>
        <topology evidence="1">Multi-pass membrane protein</topology>
    </subcellularLocation>
</comment>
<evidence type="ECO:0000256" key="2">
    <source>
        <dbReference type="ARBA" id="ARBA00006434"/>
    </source>
</evidence>
<gene>
    <name evidence="9" type="ORF">CANVERA_P1662</name>
</gene>
<evidence type="ECO:0008006" key="11">
    <source>
        <dbReference type="Google" id="ProtNLM"/>
    </source>
</evidence>
<evidence type="ECO:0000256" key="3">
    <source>
        <dbReference type="ARBA" id="ARBA00022692"/>
    </source>
</evidence>
<keyword evidence="3 8" id="KW-0812">Transmembrane</keyword>
<dbReference type="GO" id="GO:0005886">
    <property type="term" value="C:plasma membrane"/>
    <property type="evidence" value="ECO:0007669"/>
    <property type="project" value="TreeGrafter"/>
</dbReference>
<keyword evidence="4 8" id="KW-1133">Transmembrane helix</keyword>
<dbReference type="Proteomes" id="UP001152885">
    <property type="component" value="Unassembled WGS sequence"/>
</dbReference>
<dbReference type="OrthoDB" id="6132759at2759"/>
<feature type="transmembrane region" description="Helical" evidence="8">
    <location>
        <begin position="613"/>
        <end position="633"/>
    </location>
</feature>
<proteinExistence type="inferred from homology"/>
<dbReference type="InterPro" id="IPR038377">
    <property type="entry name" value="Na/Glc_symporter_sf"/>
</dbReference>
<evidence type="ECO:0000313" key="9">
    <source>
        <dbReference type="EMBL" id="CAI5757145.1"/>
    </source>
</evidence>
<evidence type="ECO:0000256" key="6">
    <source>
        <dbReference type="RuleBase" id="RU362091"/>
    </source>
</evidence>
<feature type="transmembrane region" description="Helical" evidence="8">
    <location>
        <begin position="303"/>
        <end position="328"/>
    </location>
</feature>
<dbReference type="EMBL" id="CANTUO010000001">
    <property type="protein sequence ID" value="CAI5757145.1"/>
    <property type="molecule type" value="Genomic_DNA"/>
</dbReference>
<protein>
    <recommendedName>
        <fullName evidence="11">Urea active transporter</fullName>
    </recommendedName>
</protein>
<dbReference type="GO" id="GO:0015204">
    <property type="term" value="F:urea transmembrane transporter activity"/>
    <property type="evidence" value="ECO:0007669"/>
    <property type="project" value="InterPro"/>
</dbReference>
<evidence type="ECO:0000256" key="4">
    <source>
        <dbReference type="ARBA" id="ARBA00022989"/>
    </source>
</evidence>
<feature type="transmembrane region" description="Helical" evidence="8">
    <location>
        <begin position="468"/>
        <end position="487"/>
    </location>
</feature>
<name>A0A9W4XCE8_9ASCO</name>
<feature type="transmembrane region" description="Helical" evidence="8">
    <location>
        <begin position="205"/>
        <end position="225"/>
    </location>
</feature>